<protein>
    <submittedName>
        <fullName evidence="4">ABC-F type ribosomal protection protein</fullName>
    </submittedName>
</protein>
<accession>A0A4Y8IDH7</accession>
<dbReference type="AlphaFoldDB" id="A0A4Y8IDH7"/>
<keyword evidence="1" id="KW-0547">Nucleotide-binding</keyword>
<comment type="caution">
    <text evidence="4">The sequence shown here is derived from an EMBL/GenBank/DDBJ whole genome shotgun (WGS) entry which is preliminary data.</text>
</comment>
<sequence length="537" mass="62003">MLVTLKDAKKIFGSEIIFENLTIEINAGERIGLVGRNGSGKTTLFKLMTELEPLDQGQIFVRKGAKVGYLAQIPEYEGRVRDYLEDSFEELNDLRIQMEKLEAKMVDPDQFERAMAKYGEVQERFMRLGGYEVDAMIDRISNGLGIQQFLDHSFESLSGGEKTKVGLARILLEDPEVLLLDEPTNHLDVQSIEWLEDYLKQYEGAVCIISHDRYFLDQVVNKIYDLEDGELNIYHGNYSYFVKEKEERLLAEFRAFEEQQKKIKKMKEAIKRLKIWANQANPPNEGLHKRARNMERALDRMEKIDRPLIDPKKMNLEFSMDQRSGKDVVKISELKKKYDDEIILDGINLHIRFKDRLAIVGRNGSGKSTLLKIMMGLESPSEGEVNLGSQVHIGYLSQQPLNEADANTTLIDYFRSHIRVTEGQARQILARFMFYGFSVFQKLSQLSGGERMRLKLAIFMHQDINLLILDEPTNHLDVESQEVLEEAVDQFTGTVLCVSHDRYFLNKCFYETAFLVNGKLNRYLGNYDETKTKAEQK</sequence>
<dbReference type="SMART" id="SM00382">
    <property type="entry name" value="AAA"/>
    <property type="match status" value="2"/>
</dbReference>
<feature type="domain" description="ABC transporter" evidence="3">
    <location>
        <begin position="329"/>
        <end position="536"/>
    </location>
</feature>
<dbReference type="PANTHER" id="PTHR42855:SF2">
    <property type="entry name" value="DRUG RESISTANCE ABC TRANSPORTER,ATP-BINDING PROTEIN"/>
    <property type="match status" value="1"/>
</dbReference>
<evidence type="ECO:0000313" key="5">
    <source>
        <dbReference type="Proteomes" id="UP000297975"/>
    </source>
</evidence>
<dbReference type="InterPro" id="IPR027417">
    <property type="entry name" value="P-loop_NTPase"/>
</dbReference>
<dbReference type="GO" id="GO:0016887">
    <property type="term" value="F:ATP hydrolysis activity"/>
    <property type="evidence" value="ECO:0007669"/>
    <property type="project" value="InterPro"/>
</dbReference>
<keyword evidence="5" id="KW-1185">Reference proteome</keyword>
<dbReference type="RefSeq" id="WP_134341602.1">
    <property type="nucleotide sequence ID" value="NZ_SOPW01000030.1"/>
</dbReference>
<dbReference type="Proteomes" id="UP000297975">
    <property type="component" value="Unassembled WGS sequence"/>
</dbReference>
<dbReference type="Gene3D" id="3.40.50.300">
    <property type="entry name" value="P-loop containing nucleotide triphosphate hydrolases"/>
    <property type="match status" value="2"/>
</dbReference>
<feature type="domain" description="ABC transporter" evidence="3">
    <location>
        <begin position="3"/>
        <end position="253"/>
    </location>
</feature>
<dbReference type="GO" id="GO:0005524">
    <property type="term" value="F:ATP binding"/>
    <property type="evidence" value="ECO:0007669"/>
    <property type="project" value="UniProtKB-KW"/>
</dbReference>
<dbReference type="InterPro" id="IPR017871">
    <property type="entry name" value="ABC_transporter-like_CS"/>
</dbReference>
<dbReference type="NCBIfam" id="NF000355">
    <property type="entry name" value="ribo_prot_ABC_F"/>
    <property type="match status" value="1"/>
</dbReference>
<proteinExistence type="predicted"/>
<dbReference type="InterPro" id="IPR032781">
    <property type="entry name" value="ABC_tran_Xtn"/>
</dbReference>
<organism evidence="4 5">
    <name type="scientific">Filobacillus milosensis</name>
    <dbReference type="NCBI Taxonomy" id="94137"/>
    <lineage>
        <taxon>Bacteria</taxon>
        <taxon>Bacillati</taxon>
        <taxon>Bacillota</taxon>
        <taxon>Bacilli</taxon>
        <taxon>Bacillales</taxon>
        <taxon>Bacillaceae</taxon>
        <taxon>Filobacillus</taxon>
    </lineage>
</organism>
<dbReference type="SUPFAM" id="SSF52540">
    <property type="entry name" value="P-loop containing nucleoside triphosphate hydrolases"/>
    <property type="match status" value="2"/>
</dbReference>
<dbReference type="Pfam" id="PF12848">
    <property type="entry name" value="ABC_tran_Xtn"/>
    <property type="match status" value="1"/>
</dbReference>
<dbReference type="InterPro" id="IPR051309">
    <property type="entry name" value="ABCF_ATPase"/>
</dbReference>
<dbReference type="InterPro" id="IPR003439">
    <property type="entry name" value="ABC_transporter-like_ATP-bd"/>
</dbReference>
<evidence type="ECO:0000259" key="3">
    <source>
        <dbReference type="PROSITE" id="PS50893"/>
    </source>
</evidence>
<dbReference type="PANTHER" id="PTHR42855">
    <property type="entry name" value="ABC TRANSPORTER ATP-BINDING SUBUNIT"/>
    <property type="match status" value="1"/>
</dbReference>
<evidence type="ECO:0000256" key="1">
    <source>
        <dbReference type="ARBA" id="ARBA00022741"/>
    </source>
</evidence>
<reference evidence="4 5" key="1">
    <citation type="submission" date="2019-03" db="EMBL/GenBank/DDBJ databases">
        <authorList>
            <person name="He R.-H."/>
        </authorList>
    </citation>
    <scope>NUCLEOTIDE SEQUENCE [LARGE SCALE GENOMIC DNA]</scope>
    <source>
        <strain evidence="5">SH 714</strain>
    </source>
</reference>
<keyword evidence="2" id="KW-0067">ATP-binding</keyword>
<gene>
    <name evidence="4" type="primary">abc-f</name>
    <name evidence="4" type="ORF">E3U55_16640</name>
</gene>
<evidence type="ECO:0000313" key="4">
    <source>
        <dbReference type="EMBL" id="TFB13113.1"/>
    </source>
</evidence>
<dbReference type="PROSITE" id="PS00211">
    <property type="entry name" value="ABC_TRANSPORTER_1"/>
    <property type="match status" value="2"/>
</dbReference>
<name>A0A4Y8IDH7_9BACI</name>
<dbReference type="FunFam" id="3.40.50.300:FF:000011">
    <property type="entry name" value="Putative ABC transporter ATP-binding component"/>
    <property type="match status" value="1"/>
</dbReference>
<evidence type="ECO:0000256" key="2">
    <source>
        <dbReference type="ARBA" id="ARBA00022840"/>
    </source>
</evidence>
<dbReference type="PROSITE" id="PS50893">
    <property type="entry name" value="ABC_TRANSPORTER_2"/>
    <property type="match status" value="2"/>
</dbReference>
<dbReference type="CDD" id="cd03221">
    <property type="entry name" value="ABCF_EF-3"/>
    <property type="match status" value="2"/>
</dbReference>
<dbReference type="InterPro" id="IPR003593">
    <property type="entry name" value="AAA+_ATPase"/>
</dbReference>
<dbReference type="Pfam" id="PF00005">
    <property type="entry name" value="ABC_tran"/>
    <property type="match status" value="2"/>
</dbReference>
<dbReference type="OrthoDB" id="9760950at2"/>
<dbReference type="EMBL" id="SOPW01000030">
    <property type="protein sequence ID" value="TFB13113.1"/>
    <property type="molecule type" value="Genomic_DNA"/>
</dbReference>